<dbReference type="OrthoDB" id="3261436at2759"/>
<evidence type="ECO:0000259" key="1">
    <source>
        <dbReference type="Pfam" id="PF18803"/>
    </source>
</evidence>
<gene>
    <name evidence="2" type="ORF">FIBSPDRAFT_901399</name>
</gene>
<keyword evidence="3" id="KW-1185">Reference proteome</keyword>
<sequence length="623" mass="69820">MYSTPHIQDYSMWTSLPVVIRFHCHKLTTAVPIWLDGEAISPLLVGGPPNLQGGKQQLCGVIPFAVVQLWPLCCYLAMSHVSSLGAEDEKGDEEVDAQYQRHFDMREPDIQCTRRKRKAADNLNLKWLELDRDEYLHMLIYLDGRRRYADSACSQCNASGPTIHCHDCHSGQLSCKSCIVVSHMHNPTHRVKCWNGTFFEHTTLKALGLRIRVGHAIGGLCVNPVEAAGDDFIIIDTNSVHQVTLDFCVCTHAEKQTTQLLRAGLYPATVQAPKTAATVAALETFHLLMFESKASVFEFYNTLARQIDNTGTLKLPEVCPQLGKNLEADWQEAPEGVQWLFALFLGINANFRMVHKKVSSEAADPAAGSILSSQRNTRSTCVKHHTVNNANTGRFLNLASSGIGTVDCARHMFKRPNSAGDLQQGTEFEQVVISYDIACQWGTHLWDRMKDLPHCLHLDHKNKNYIFLIPKFHLPAHVEKCQTAFSFNLTRGVGRTEGEAPECGWSNINPVATSAKQMGPASYRETINDHFGDWNHSMVVNLGYLLLRKLKAAVVSRDDHIEDLYLFTYFIPAASVVDWTTIVETWEKDNHQVNLFVPTMKTITQHGVRLVLAVEDAVLSVEF</sequence>
<feature type="domain" description="CxC2-like cysteine cluster KDZ transposase-associated" evidence="1">
    <location>
        <begin position="204"/>
        <end position="311"/>
    </location>
</feature>
<accession>A0A165X6C7</accession>
<dbReference type="Pfam" id="PF18803">
    <property type="entry name" value="CxC2"/>
    <property type="match status" value="1"/>
</dbReference>
<dbReference type="Proteomes" id="UP000076532">
    <property type="component" value="Unassembled WGS sequence"/>
</dbReference>
<evidence type="ECO:0000313" key="3">
    <source>
        <dbReference type="Proteomes" id="UP000076532"/>
    </source>
</evidence>
<reference evidence="2 3" key="1">
    <citation type="journal article" date="2016" name="Mol. Biol. Evol.">
        <title>Comparative Genomics of Early-Diverging Mushroom-Forming Fungi Provides Insights into the Origins of Lignocellulose Decay Capabilities.</title>
        <authorList>
            <person name="Nagy L.G."/>
            <person name="Riley R."/>
            <person name="Tritt A."/>
            <person name="Adam C."/>
            <person name="Daum C."/>
            <person name="Floudas D."/>
            <person name="Sun H."/>
            <person name="Yadav J.S."/>
            <person name="Pangilinan J."/>
            <person name="Larsson K.H."/>
            <person name="Matsuura K."/>
            <person name="Barry K."/>
            <person name="Labutti K."/>
            <person name="Kuo R."/>
            <person name="Ohm R.A."/>
            <person name="Bhattacharya S.S."/>
            <person name="Shirouzu T."/>
            <person name="Yoshinaga Y."/>
            <person name="Martin F.M."/>
            <person name="Grigoriev I.V."/>
            <person name="Hibbett D.S."/>
        </authorList>
    </citation>
    <scope>NUCLEOTIDE SEQUENCE [LARGE SCALE GENOMIC DNA]</scope>
    <source>
        <strain evidence="2 3">CBS 109695</strain>
    </source>
</reference>
<dbReference type="Pfam" id="PF18758">
    <property type="entry name" value="KDZ"/>
    <property type="match status" value="1"/>
</dbReference>
<dbReference type="STRING" id="436010.A0A165X6C7"/>
<dbReference type="InterPro" id="IPR040521">
    <property type="entry name" value="KDZ"/>
</dbReference>
<dbReference type="EMBL" id="KV417726">
    <property type="protein sequence ID" value="KZP08251.1"/>
    <property type="molecule type" value="Genomic_DNA"/>
</dbReference>
<dbReference type="PANTHER" id="PTHR33096">
    <property type="entry name" value="CXC2 DOMAIN-CONTAINING PROTEIN"/>
    <property type="match status" value="1"/>
</dbReference>
<dbReference type="AlphaFoldDB" id="A0A165X6C7"/>
<evidence type="ECO:0000313" key="2">
    <source>
        <dbReference type="EMBL" id="KZP08251.1"/>
    </source>
</evidence>
<organism evidence="2 3">
    <name type="scientific">Athelia psychrophila</name>
    <dbReference type="NCBI Taxonomy" id="1759441"/>
    <lineage>
        <taxon>Eukaryota</taxon>
        <taxon>Fungi</taxon>
        <taxon>Dikarya</taxon>
        <taxon>Basidiomycota</taxon>
        <taxon>Agaricomycotina</taxon>
        <taxon>Agaricomycetes</taxon>
        <taxon>Agaricomycetidae</taxon>
        <taxon>Atheliales</taxon>
        <taxon>Atheliaceae</taxon>
        <taxon>Athelia</taxon>
    </lineage>
</organism>
<dbReference type="InterPro" id="IPR041457">
    <property type="entry name" value="CxC2_KDZ-assoc"/>
</dbReference>
<protein>
    <recommendedName>
        <fullName evidence="1">CxC2-like cysteine cluster KDZ transposase-associated domain-containing protein</fullName>
    </recommendedName>
</protein>
<name>A0A165X6C7_9AGAM</name>
<dbReference type="PANTHER" id="PTHR33096:SF1">
    <property type="entry name" value="CXC1-LIKE CYSTEINE CLUSTER ASSOCIATED WITH KDZ TRANSPOSASES DOMAIN-CONTAINING PROTEIN"/>
    <property type="match status" value="1"/>
</dbReference>
<proteinExistence type="predicted"/>